<feature type="transmembrane region" description="Helical" evidence="1">
    <location>
        <begin position="25"/>
        <end position="43"/>
    </location>
</feature>
<organism evidence="2 3">
    <name type="scientific">Dyella flava</name>
    <dbReference type="NCBI Taxonomy" id="1920170"/>
    <lineage>
        <taxon>Bacteria</taxon>
        <taxon>Pseudomonadati</taxon>
        <taxon>Pseudomonadota</taxon>
        <taxon>Gammaproteobacteria</taxon>
        <taxon>Lysobacterales</taxon>
        <taxon>Rhodanobacteraceae</taxon>
        <taxon>Dyella</taxon>
    </lineage>
</organism>
<dbReference type="InterPro" id="IPR049458">
    <property type="entry name" value="EpsG-like"/>
</dbReference>
<evidence type="ECO:0000256" key="1">
    <source>
        <dbReference type="SAM" id="Phobius"/>
    </source>
</evidence>
<feature type="transmembrane region" description="Helical" evidence="1">
    <location>
        <begin position="204"/>
        <end position="230"/>
    </location>
</feature>
<accession>A0ABS2K304</accession>
<name>A0ABS2K304_9GAMM</name>
<feature type="transmembrane region" description="Helical" evidence="1">
    <location>
        <begin position="304"/>
        <end position="323"/>
    </location>
</feature>
<proteinExistence type="predicted"/>
<evidence type="ECO:0000313" key="2">
    <source>
        <dbReference type="EMBL" id="MBM7125050.1"/>
    </source>
</evidence>
<sequence>MNTHSPNPPYVDFVGPSNITSNARIMLSLILIGAACVFADLLVGTRSIDVGTDTYVYAEFFRTLHGGSPETRFEPGFLLVTRVLSVIGFSVEAYQMVLFGILLATAIVAVRHYFDYLGARHGLMTLLTASLMFLLFSPMFVNASINAVRQGLAALLVFTALLAFQQRQWRTFFIYGVLATSFHYSSLMYLVFAPLLLNLKLLRVIAVVAFLAYVAGLTMIVVRTASPFIYNTVMDYSLSSKYRSGVRIDFAVFSIFWYALPFIMAPMVRKPIRSRINDSTAVYLVMLLPFFAVGWGNFSNRYLLPAYLAISLMVAAIFCFNRLSILRNPILLRAGLIFSCAAFYYYVTHQVVV</sequence>
<feature type="transmembrane region" description="Helical" evidence="1">
    <location>
        <begin position="120"/>
        <end position="141"/>
    </location>
</feature>
<feature type="transmembrane region" description="Helical" evidence="1">
    <location>
        <begin position="172"/>
        <end position="192"/>
    </location>
</feature>
<gene>
    <name evidence="2" type="ORF">ISP19_06610</name>
</gene>
<dbReference type="Proteomes" id="UP001430149">
    <property type="component" value="Unassembled WGS sequence"/>
</dbReference>
<dbReference type="RefSeq" id="WP_204680579.1">
    <property type="nucleotide sequence ID" value="NZ_BSNR01000018.1"/>
</dbReference>
<keyword evidence="1" id="KW-0472">Membrane</keyword>
<dbReference type="EMBL" id="JADIKE010000031">
    <property type="protein sequence ID" value="MBM7125050.1"/>
    <property type="molecule type" value="Genomic_DNA"/>
</dbReference>
<keyword evidence="1" id="KW-0812">Transmembrane</keyword>
<feature type="transmembrane region" description="Helical" evidence="1">
    <location>
        <begin position="148"/>
        <end position="166"/>
    </location>
</feature>
<feature type="transmembrane region" description="Helical" evidence="1">
    <location>
        <begin position="250"/>
        <end position="268"/>
    </location>
</feature>
<protein>
    <submittedName>
        <fullName evidence="2">EpsG family protein</fullName>
    </submittedName>
</protein>
<feature type="transmembrane region" description="Helical" evidence="1">
    <location>
        <begin position="96"/>
        <end position="114"/>
    </location>
</feature>
<reference evidence="2" key="1">
    <citation type="submission" date="2020-10" db="EMBL/GenBank/DDBJ databases">
        <title>Phylogeny of dyella-like bacteria.</title>
        <authorList>
            <person name="Fu J."/>
        </authorList>
    </citation>
    <scope>NUCLEOTIDE SEQUENCE</scope>
    <source>
        <strain evidence="2">DHOC52</strain>
    </source>
</reference>
<feature type="transmembrane region" description="Helical" evidence="1">
    <location>
        <begin position="330"/>
        <end position="347"/>
    </location>
</feature>
<keyword evidence="1" id="KW-1133">Transmembrane helix</keyword>
<keyword evidence="3" id="KW-1185">Reference proteome</keyword>
<comment type="caution">
    <text evidence="2">The sequence shown here is derived from an EMBL/GenBank/DDBJ whole genome shotgun (WGS) entry which is preliminary data.</text>
</comment>
<evidence type="ECO:0000313" key="3">
    <source>
        <dbReference type="Proteomes" id="UP001430149"/>
    </source>
</evidence>
<feature type="transmembrane region" description="Helical" evidence="1">
    <location>
        <begin position="280"/>
        <end position="298"/>
    </location>
</feature>
<dbReference type="Pfam" id="PF14897">
    <property type="entry name" value="EpsG"/>
    <property type="match status" value="1"/>
</dbReference>